<evidence type="ECO:0000313" key="8">
    <source>
        <dbReference type="Proteomes" id="UP000187209"/>
    </source>
</evidence>
<dbReference type="GO" id="GO:0016020">
    <property type="term" value="C:membrane"/>
    <property type="evidence" value="ECO:0007669"/>
    <property type="project" value="UniProtKB-SubCell"/>
</dbReference>
<feature type="transmembrane region" description="Helical" evidence="5">
    <location>
        <begin position="236"/>
        <end position="256"/>
    </location>
</feature>
<dbReference type="EMBL" id="MPUH01001501">
    <property type="protein sequence ID" value="OMJ67428.1"/>
    <property type="molecule type" value="Genomic_DNA"/>
</dbReference>
<feature type="transmembrane region" description="Helical" evidence="5">
    <location>
        <begin position="194"/>
        <end position="215"/>
    </location>
</feature>
<proteinExistence type="predicted"/>
<evidence type="ECO:0000313" key="7">
    <source>
        <dbReference type="EMBL" id="OMJ67428.1"/>
    </source>
</evidence>
<organism evidence="7 8">
    <name type="scientific">Stentor coeruleus</name>
    <dbReference type="NCBI Taxonomy" id="5963"/>
    <lineage>
        <taxon>Eukaryota</taxon>
        <taxon>Sar</taxon>
        <taxon>Alveolata</taxon>
        <taxon>Ciliophora</taxon>
        <taxon>Postciliodesmatophora</taxon>
        <taxon>Heterotrichea</taxon>
        <taxon>Heterotrichida</taxon>
        <taxon>Stentoridae</taxon>
        <taxon>Stentor</taxon>
    </lineage>
</organism>
<dbReference type="InterPro" id="IPR049452">
    <property type="entry name" value="Anoctamin_TM"/>
</dbReference>
<accession>A0A1R2ASE1</accession>
<feature type="domain" description="Anoctamin transmembrane" evidence="6">
    <location>
        <begin position="1"/>
        <end position="412"/>
    </location>
</feature>
<evidence type="ECO:0000256" key="4">
    <source>
        <dbReference type="ARBA" id="ARBA00023136"/>
    </source>
</evidence>
<keyword evidence="8" id="KW-1185">Reference proteome</keyword>
<keyword evidence="3 5" id="KW-1133">Transmembrane helix</keyword>
<name>A0A1R2ASE1_9CILI</name>
<feature type="transmembrane region" description="Helical" evidence="5">
    <location>
        <begin position="117"/>
        <end position="140"/>
    </location>
</feature>
<feature type="transmembrane region" description="Helical" evidence="5">
    <location>
        <begin position="6"/>
        <end position="26"/>
    </location>
</feature>
<feature type="transmembrane region" description="Helical" evidence="5">
    <location>
        <begin position="152"/>
        <end position="174"/>
    </location>
</feature>
<evidence type="ECO:0000256" key="5">
    <source>
        <dbReference type="SAM" id="Phobius"/>
    </source>
</evidence>
<protein>
    <recommendedName>
        <fullName evidence="6">Anoctamin transmembrane domain-containing protein</fullName>
    </recommendedName>
</protein>
<feature type="transmembrane region" description="Helical" evidence="5">
    <location>
        <begin position="296"/>
        <end position="323"/>
    </location>
</feature>
<dbReference type="GO" id="GO:0005254">
    <property type="term" value="F:chloride channel activity"/>
    <property type="evidence" value="ECO:0007669"/>
    <property type="project" value="TreeGrafter"/>
</dbReference>
<gene>
    <name evidence="7" type="ORF">SteCoe_35425</name>
</gene>
<dbReference type="Pfam" id="PF04547">
    <property type="entry name" value="Anoctamin"/>
    <property type="match status" value="1"/>
</dbReference>
<feature type="transmembrane region" description="Helical" evidence="5">
    <location>
        <begin position="381"/>
        <end position="402"/>
    </location>
</feature>
<dbReference type="AlphaFoldDB" id="A0A1R2ASE1"/>
<evidence type="ECO:0000259" key="6">
    <source>
        <dbReference type="Pfam" id="PF04547"/>
    </source>
</evidence>
<dbReference type="Proteomes" id="UP000187209">
    <property type="component" value="Unassembled WGS sequence"/>
</dbReference>
<keyword evidence="2 5" id="KW-0812">Transmembrane</keyword>
<feature type="transmembrane region" description="Helical" evidence="5">
    <location>
        <begin position="47"/>
        <end position="66"/>
    </location>
</feature>
<comment type="subcellular location">
    <subcellularLocation>
        <location evidence="1">Membrane</location>
        <topology evidence="1">Multi-pass membrane protein</topology>
    </subcellularLocation>
</comment>
<dbReference type="PANTHER" id="PTHR12308:SF73">
    <property type="entry name" value="ANOCTAMIN"/>
    <property type="match status" value="1"/>
</dbReference>
<dbReference type="PANTHER" id="PTHR12308">
    <property type="entry name" value="ANOCTAMIN"/>
    <property type="match status" value="1"/>
</dbReference>
<dbReference type="OrthoDB" id="292929at2759"/>
<keyword evidence="4 5" id="KW-0472">Membrane</keyword>
<reference evidence="7 8" key="1">
    <citation type="submission" date="2016-11" db="EMBL/GenBank/DDBJ databases">
        <title>The macronuclear genome of Stentor coeruleus: a giant cell with tiny introns.</title>
        <authorList>
            <person name="Slabodnick M."/>
            <person name="Ruby J.G."/>
            <person name="Reiff S.B."/>
            <person name="Swart E.C."/>
            <person name="Gosai S."/>
            <person name="Prabakaran S."/>
            <person name="Witkowska E."/>
            <person name="Larue G.E."/>
            <person name="Fisher S."/>
            <person name="Freeman R.M."/>
            <person name="Gunawardena J."/>
            <person name="Chu W."/>
            <person name="Stover N.A."/>
            <person name="Gregory B.D."/>
            <person name="Nowacki M."/>
            <person name="Derisi J."/>
            <person name="Roy S.W."/>
            <person name="Marshall W.F."/>
            <person name="Sood P."/>
        </authorList>
    </citation>
    <scope>NUCLEOTIDE SEQUENCE [LARGE SCALE GENOMIC DNA]</scope>
    <source>
        <strain evidence="7">WM001</strain>
    </source>
</reference>
<sequence length="458" mass="52894">MYFAWLEFYISWLVIPAFFGTVCGILEHTSASDKFDIKFMTLGEWSLLIFALLLSICSTLMDQLWVRKQSVIAWKWGVSDYYKIEEQRSGYKGEYKHDHISGTIKKISNNSQTPKQVAGHAVACIFVIMVIICVVELMIYKSQLHFLKQNSIAEFIGIANAIQIKIFNFIYRYVAKFLTNWENYETQTQHINSLIVKLFTFQFINSYISLFYIAFVKRHYEKCLNDDCLGELTLQLGSIYITNLFLNVIELGLPFIKSRIRMRKLQNTFVVPEQMQKSYESYDEPLDDYMEIVIGYGYVVLFGVAFTFTPLMALFLCIVELRVDAWKLCNLTRRPFPAKDGSIGIWLKVTQAMAVAGVITNVGVIIFTTDVFDSASSQQQWTIFFIIEHALLIFKISLSAVIPDKPSQVEDGLKWSSRVANERIYERYADANQERKLKGLVFKTPHTQSVIKVDEILI</sequence>
<comment type="caution">
    <text evidence="7">The sequence shown here is derived from an EMBL/GenBank/DDBJ whole genome shotgun (WGS) entry which is preliminary data.</text>
</comment>
<feature type="transmembrane region" description="Helical" evidence="5">
    <location>
        <begin position="344"/>
        <end position="369"/>
    </location>
</feature>
<evidence type="ECO:0000256" key="2">
    <source>
        <dbReference type="ARBA" id="ARBA00022692"/>
    </source>
</evidence>
<evidence type="ECO:0000256" key="3">
    <source>
        <dbReference type="ARBA" id="ARBA00022989"/>
    </source>
</evidence>
<evidence type="ECO:0000256" key="1">
    <source>
        <dbReference type="ARBA" id="ARBA00004141"/>
    </source>
</evidence>
<dbReference type="InterPro" id="IPR007632">
    <property type="entry name" value="Anoctamin"/>
</dbReference>